<dbReference type="PANTHER" id="PTHR32322">
    <property type="entry name" value="INNER MEMBRANE TRANSPORTER"/>
    <property type="match status" value="1"/>
</dbReference>
<evidence type="ECO:0000256" key="1">
    <source>
        <dbReference type="ARBA" id="ARBA00004651"/>
    </source>
</evidence>
<protein>
    <submittedName>
        <fullName evidence="9">DMT family transporter</fullName>
    </submittedName>
</protein>
<feature type="transmembrane region" description="Helical" evidence="7">
    <location>
        <begin position="201"/>
        <end position="220"/>
    </location>
</feature>
<dbReference type="Pfam" id="PF00892">
    <property type="entry name" value="EamA"/>
    <property type="match status" value="2"/>
</dbReference>
<dbReference type="AlphaFoldDB" id="A0AA95EW49"/>
<dbReference type="InterPro" id="IPR037185">
    <property type="entry name" value="EmrE-like"/>
</dbReference>
<feature type="domain" description="EamA" evidence="8">
    <location>
        <begin position="169"/>
        <end position="305"/>
    </location>
</feature>
<evidence type="ECO:0000259" key="8">
    <source>
        <dbReference type="Pfam" id="PF00892"/>
    </source>
</evidence>
<name>A0AA95EW49_9BACL</name>
<keyword evidence="5 7" id="KW-1133">Transmembrane helix</keyword>
<comment type="similarity">
    <text evidence="2">Belongs to the EamA transporter family.</text>
</comment>
<organism evidence="9 10">
    <name type="scientific">Candidatus Cohnella colombiensis</name>
    <dbReference type="NCBI Taxonomy" id="3121368"/>
    <lineage>
        <taxon>Bacteria</taxon>
        <taxon>Bacillati</taxon>
        <taxon>Bacillota</taxon>
        <taxon>Bacilli</taxon>
        <taxon>Bacillales</taxon>
        <taxon>Paenibacillaceae</taxon>
        <taxon>Cohnella</taxon>
    </lineage>
</organism>
<evidence type="ECO:0000313" key="10">
    <source>
        <dbReference type="Proteomes" id="UP001178662"/>
    </source>
</evidence>
<feature type="transmembrane region" description="Helical" evidence="7">
    <location>
        <begin position="166"/>
        <end position="189"/>
    </location>
</feature>
<dbReference type="EMBL" id="CP119317">
    <property type="protein sequence ID" value="WEK54061.1"/>
    <property type="molecule type" value="Genomic_DNA"/>
</dbReference>
<evidence type="ECO:0000313" key="9">
    <source>
        <dbReference type="EMBL" id="WEK54061.1"/>
    </source>
</evidence>
<evidence type="ECO:0000256" key="4">
    <source>
        <dbReference type="ARBA" id="ARBA00022692"/>
    </source>
</evidence>
<comment type="subcellular location">
    <subcellularLocation>
        <location evidence="1">Cell membrane</location>
        <topology evidence="1">Multi-pass membrane protein</topology>
    </subcellularLocation>
</comment>
<evidence type="ECO:0000256" key="6">
    <source>
        <dbReference type="ARBA" id="ARBA00023136"/>
    </source>
</evidence>
<reference evidence="9" key="1">
    <citation type="submission" date="2023-03" db="EMBL/GenBank/DDBJ databases">
        <title>Andean soil-derived lignocellulolytic bacterial consortium as a source of novel taxa and putative plastic-active enzymes.</title>
        <authorList>
            <person name="Diaz-Garcia L."/>
            <person name="Chuvochina M."/>
            <person name="Feuerriegel G."/>
            <person name="Bunk B."/>
            <person name="Sproer C."/>
            <person name="Streit W.R."/>
            <person name="Rodriguez L.M."/>
            <person name="Overmann J."/>
            <person name="Jimenez D.J."/>
        </authorList>
    </citation>
    <scope>NUCLEOTIDE SEQUENCE</scope>
    <source>
        <strain evidence="9">MAG 2441</strain>
    </source>
</reference>
<keyword evidence="3" id="KW-1003">Cell membrane</keyword>
<accession>A0AA95EW49</accession>
<evidence type="ECO:0000256" key="3">
    <source>
        <dbReference type="ARBA" id="ARBA00022475"/>
    </source>
</evidence>
<dbReference type="SUPFAM" id="SSF103481">
    <property type="entry name" value="Multidrug resistance efflux transporter EmrE"/>
    <property type="match status" value="2"/>
</dbReference>
<feature type="transmembrane region" description="Helical" evidence="7">
    <location>
        <begin position="87"/>
        <end position="104"/>
    </location>
</feature>
<evidence type="ECO:0000256" key="7">
    <source>
        <dbReference type="SAM" id="Phobius"/>
    </source>
</evidence>
<gene>
    <name evidence="9" type="ORF">P0Y55_16090</name>
</gene>
<dbReference type="Proteomes" id="UP001178662">
    <property type="component" value="Chromosome"/>
</dbReference>
<feature type="transmembrane region" description="Helical" evidence="7">
    <location>
        <begin position="232"/>
        <end position="254"/>
    </location>
</feature>
<feature type="transmembrane region" description="Helical" evidence="7">
    <location>
        <begin position="288"/>
        <end position="305"/>
    </location>
</feature>
<feature type="transmembrane region" description="Helical" evidence="7">
    <location>
        <begin position="52"/>
        <end position="75"/>
    </location>
</feature>
<proteinExistence type="inferred from homology"/>
<evidence type="ECO:0000256" key="2">
    <source>
        <dbReference type="ARBA" id="ARBA00007362"/>
    </source>
</evidence>
<feature type="transmembrane region" description="Helical" evidence="7">
    <location>
        <begin position="116"/>
        <end position="135"/>
    </location>
</feature>
<dbReference type="PANTHER" id="PTHR32322:SF18">
    <property type="entry name" value="S-ADENOSYLMETHIONINE_S-ADENOSYLHOMOCYSTEINE TRANSPORTER"/>
    <property type="match status" value="1"/>
</dbReference>
<dbReference type="InterPro" id="IPR000620">
    <property type="entry name" value="EamA_dom"/>
</dbReference>
<evidence type="ECO:0000256" key="5">
    <source>
        <dbReference type="ARBA" id="ARBA00022989"/>
    </source>
</evidence>
<keyword evidence="10" id="KW-1185">Reference proteome</keyword>
<feature type="transmembrane region" description="Helical" evidence="7">
    <location>
        <begin position="263"/>
        <end position="282"/>
    </location>
</feature>
<dbReference type="GO" id="GO:0005886">
    <property type="term" value="C:plasma membrane"/>
    <property type="evidence" value="ECO:0007669"/>
    <property type="project" value="UniProtKB-SubCell"/>
</dbReference>
<feature type="domain" description="EamA" evidence="8">
    <location>
        <begin position="30"/>
        <end position="159"/>
    </location>
</feature>
<feature type="transmembrane region" description="Helical" evidence="7">
    <location>
        <begin position="29"/>
        <end position="46"/>
    </location>
</feature>
<dbReference type="InterPro" id="IPR050638">
    <property type="entry name" value="AA-Vitamin_Transporters"/>
</dbReference>
<keyword evidence="6 7" id="KW-0472">Membrane</keyword>
<keyword evidence="4 7" id="KW-0812">Transmembrane</keyword>
<feature type="transmembrane region" description="Helical" evidence="7">
    <location>
        <begin position="142"/>
        <end position="160"/>
    </location>
</feature>
<sequence>MRGAPSKDSSLQKQKVRLVKVSHSLNKSTLALVVLILIWGSCWSIYKTALVYMPPLLFSGLRSLLGGIILTAFLIPKWDRLKWRQNWVIYTVSALINTVLYYGVQGIGLNLLPGGLFSVLVYFQPILVGVFAWLWLGEKMTVFKVVGLLIGFGGIVILSADGFTGAISMFGVILGLLSAASWAFGVIVVKKTSHKVDAMWIVALPSIIGGVILTGAGSIVESWTSIEWNGYSLFGLGYGATLGIPLAFVIYYALVNNGEASKVASFTFLVPLTAVLIGTLWMDEPFTYNLLTGLVLIIVSIYLVNSKRKVNPEVQTGQ</sequence>